<evidence type="ECO:0000256" key="2">
    <source>
        <dbReference type="SAM" id="Phobius"/>
    </source>
</evidence>
<dbReference type="PANTHER" id="PTHR40076:SF1">
    <property type="entry name" value="MEMBRANE PROTEIN"/>
    <property type="match status" value="1"/>
</dbReference>
<keyword evidence="2" id="KW-1133">Transmembrane helix</keyword>
<feature type="region of interest" description="Disordered" evidence="1">
    <location>
        <begin position="234"/>
        <end position="256"/>
    </location>
</feature>
<feature type="transmembrane region" description="Helical" evidence="2">
    <location>
        <begin position="110"/>
        <end position="132"/>
    </location>
</feature>
<dbReference type="Proteomes" id="UP000242231">
    <property type="component" value="Unassembled WGS sequence"/>
</dbReference>
<proteinExistence type="predicted"/>
<evidence type="ECO:0000256" key="1">
    <source>
        <dbReference type="SAM" id="MobiDB-lite"/>
    </source>
</evidence>
<dbReference type="InterPro" id="IPR010380">
    <property type="entry name" value="DUF975"/>
</dbReference>
<comment type="caution">
    <text evidence="3">The sequence shown here is derived from an EMBL/GenBank/DDBJ whole genome shotgun (WGS) entry which is preliminary data.</text>
</comment>
<dbReference type="AlphaFoldDB" id="A0A2P5TQH4"/>
<feature type="transmembrane region" description="Helical" evidence="2">
    <location>
        <begin position="185"/>
        <end position="218"/>
    </location>
</feature>
<organism evidence="3 4">
    <name type="scientific">Oceanisphaera arctica</name>
    <dbReference type="NCBI Taxonomy" id="641510"/>
    <lineage>
        <taxon>Bacteria</taxon>
        <taxon>Pseudomonadati</taxon>
        <taxon>Pseudomonadota</taxon>
        <taxon>Gammaproteobacteria</taxon>
        <taxon>Aeromonadales</taxon>
        <taxon>Aeromonadaceae</taxon>
        <taxon>Oceanisphaera</taxon>
    </lineage>
</organism>
<feature type="transmembrane region" description="Helical" evidence="2">
    <location>
        <begin position="39"/>
        <end position="57"/>
    </location>
</feature>
<dbReference type="EMBL" id="MPZM01000003">
    <property type="protein sequence ID" value="PPL18016.1"/>
    <property type="molecule type" value="Genomic_DNA"/>
</dbReference>
<keyword evidence="2" id="KW-0472">Membrane</keyword>
<sequence>MNEPRFARLQQSLEQGFTLTPKAVFQEAWQRIQGAKMPILLATVGVVGCWLLLNQLLVTVSGEGEEASWNLSLLGLLISMIMAPMSGGLDMMGVHRSVDRPIRPNQIFDYFRYLLPLALASMIMGIISSLFLPLGQSLGLPPMLSMLPTLILSVALMFTFPLILEKGLSPIQAITTSLRLFARQWLVLLSIHLMMMLLFMGAVLTFGIGLVWVAPLYIVVKGILYREACGVEGMPDSPQAASSNTLSNTPKDRFDA</sequence>
<name>A0A2P5TQH4_9GAMM</name>
<keyword evidence="2" id="KW-0812">Transmembrane</keyword>
<evidence type="ECO:0000313" key="4">
    <source>
        <dbReference type="Proteomes" id="UP000242231"/>
    </source>
</evidence>
<evidence type="ECO:0008006" key="5">
    <source>
        <dbReference type="Google" id="ProtNLM"/>
    </source>
</evidence>
<feature type="transmembrane region" description="Helical" evidence="2">
    <location>
        <begin position="69"/>
        <end position="89"/>
    </location>
</feature>
<keyword evidence="4" id="KW-1185">Reference proteome</keyword>
<gene>
    <name evidence="3" type="ORF">UN63_02280</name>
</gene>
<reference evidence="4" key="1">
    <citation type="submission" date="2016-11" db="EMBL/GenBank/DDBJ databases">
        <authorList>
            <person name="Sisinthy S."/>
            <person name="Ara S."/>
            <person name="Gundlapally S.R."/>
        </authorList>
    </citation>
    <scope>NUCLEOTIDE SEQUENCE [LARGE SCALE GENOMIC DNA]</scope>
    <source>
        <strain evidence="4">V1-41</strain>
    </source>
</reference>
<feature type="transmembrane region" description="Helical" evidence="2">
    <location>
        <begin position="144"/>
        <end position="164"/>
    </location>
</feature>
<dbReference type="RefSeq" id="WP_181068150.1">
    <property type="nucleotide sequence ID" value="NZ_BMYB01000004.1"/>
</dbReference>
<dbReference type="PANTHER" id="PTHR40076">
    <property type="entry name" value="MEMBRANE PROTEIN-RELATED"/>
    <property type="match status" value="1"/>
</dbReference>
<protein>
    <recommendedName>
        <fullName evidence="5">Stress protein</fullName>
    </recommendedName>
</protein>
<evidence type="ECO:0000313" key="3">
    <source>
        <dbReference type="EMBL" id="PPL18016.1"/>
    </source>
</evidence>
<accession>A0A2P5TQH4</accession>
<feature type="compositionally biased region" description="Polar residues" evidence="1">
    <location>
        <begin position="239"/>
        <end position="249"/>
    </location>
</feature>